<name>A0AAE9SBC5_9GAMM</name>
<dbReference type="Pfam" id="PF11006">
    <property type="entry name" value="DUF2845"/>
    <property type="match status" value="1"/>
</dbReference>
<protein>
    <submittedName>
        <fullName evidence="1">DUF2845 domain-containing protein</fullName>
    </submittedName>
</protein>
<dbReference type="InterPro" id="IPR021268">
    <property type="entry name" value="DUF2845"/>
</dbReference>
<sequence>MECKMKSMWWLLLLVATLPVSAGTLRCKSALLTEGDTTAELLIRCGQPMLREDLTRYEENGFGARMTVKYAERWTYNFGKSEFMQFVTVENGVITEIEDGPRGG</sequence>
<proteinExistence type="predicted"/>
<accession>A0AAE9SBC5</accession>
<reference evidence="1" key="1">
    <citation type="submission" date="2022-06" db="EMBL/GenBank/DDBJ databases">
        <title>Complete Genome of Aeromonas sp. Strain SOD01 Isolated from an Urban Freshwater Stream.</title>
        <authorList>
            <person name="Williams L.E."/>
            <person name="Brysgel T."/>
            <person name="Capestro E.M."/>
            <person name="Foltz G.V."/>
            <person name="Gardner A.E."/>
            <person name="Ingrassia J."/>
            <person name="Peterson E."/>
            <person name="Arruda J."/>
            <person name="Flaherty I."/>
            <person name="Hunt M."/>
            <person name="Pappas G."/>
            <person name="Ramsaran S."/>
            <person name="Rocha M."/>
        </authorList>
    </citation>
    <scope>NUCLEOTIDE SEQUENCE</scope>
    <source>
        <strain evidence="1">SOD01</strain>
    </source>
</reference>
<dbReference type="RefSeq" id="WP_218289907.1">
    <property type="nucleotide sequence ID" value="NZ_CP099717.1"/>
</dbReference>
<evidence type="ECO:0000313" key="2">
    <source>
        <dbReference type="Proteomes" id="UP001056890"/>
    </source>
</evidence>
<evidence type="ECO:0000313" key="1">
    <source>
        <dbReference type="EMBL" id="USV56630.1"/>
    </source>
</evidence>
<keyword evidence="2" id="KW-1185">Reference proteome</keyword>
<organism evidence="1 2">
    <name type="scientific">Aeromonas encheleia</name>
    <dbReference type="NCBI Taxonomy" id="73010"/>
    <lineage>
        <taxon>Bacteria</taxon>
        <taxon>Pseudomonadati</taxon>
        <taxon>Pseudomonadota</taxon>
        <taxon>Gammaproteobacteria</taxon>
        <taxon>Aeromonadales</taxon>
        <taxon>Aeromonadaceae</taxon>
        <taxon>Aeromonas</taxon>
    </lineage>
</organism>
<gene>
    <name evidence="1" type="ORF">NHF51_14930</name>
</gene>
<dbReference type="AlphaFoldDB" id="A0AAE9SBC5"/>
<dbReference type="Proteomes" id="UP001056890">
    <property type="component" value="Chromosome"/>
</dbReference>
<dbReference type="EMBL" id="CP099717">
    <property type="protein sequence ID" value="USV56630.1"/>
    <property type="molecule type" value="Genomic_DNA"/>
</dbReference>